<name>A0A182IHR2_ANOAR</name>
<dbReference type="VEuPathDB" id="VectorBase:AARA014986"/>
<sequence length="121" mass="14064">FPSCCPLLKPAPNPKWSNRALRLLKSDKNRAQRAYRLNNTLHNLCVYKYAAKAYRLLNRHLYRRYVRRLQMRLTIDPGSFFRFVNSRRGSASLPSTLFLDLSSATSNPDICNLFAKHFSSV</sequence>
<dbReference type="AlphaFoldDB" id="A0A182IHR2"/>
<dbReference type="EnsemblMetazoa" id="AARA014986-RA">
    <property type="protein sequence ID" value="AARA014986-PA"/>
    <property type="gene ID" value="AARA014986"/>
</dbReference>
<proteinExistence type="predicted"/>
<keyword evidence="2" id="KW-1185">Reference proteome</keyword>
<reference evidence="1" key="1">
    <citation type="submission" date="2022-08" db="UniProtKB">
        <authorList>
            <consortium name="EnsemblMetazoa"/>
        </authorList>
    </citation>
    <scope>IDENTIFICATION</scope>
    <source>
        <strain evidence="1">Dongola</strain>
    </source>
</reference>
<protein>
    <submittedName>
        <fullName evidence="1">Uncharacterized protein</fullName>
    </submittedName>
</protein>
<dbReference type="EMBL" id="APCN01007932">
    <property type="status" value="NOT_ANNOTATED_CDS"/>
    <property type="molecule type" value="Genomic_DNA"/>
</dbReference>
<dbReference type="Proteomes" id="UP000075840">
    <property type="component" value="Unassembled WGS sequence"/>
</dbReference>
<dbReference type="VEuPathDB" id="VectorBase:AARA21_005703"/>
<organism evidence="1 2">
    <name type="scientific">Anopheles arabiensis</name>
    <name type="common">Mosquito</name>
    <dbReference type="NCBI Taxonomy" id="7173"/>
    <lineage>
        <taxon>Eukaryota</taxon>
        <taxon>Metazoa</taxon>
        <taxon>Ecdysozoa</taxon>
        <taxon>Arthropoda</taxon>
        <taxon>Hexapoda</taxon>
        <taxon>Insecta</taxon>
        <taxon>Pterygota</taxon>
        <taxon>Neoptera</taxon>
        <taxon>Endopterygota</taxon>
        <taxon>Diptera</taxon>
        <taxon>Nematocera</taxon>
        <taxon>Culicoidea</taxon>
        <taxon>Culicidae</taxon>
        <taxon>Anophelinae</taxon>
        <taxon>Anopheles</taxon>
    </lineage>
</organism>
<accession>A0A182IHR2</accession>
<evidence type="ECO:0000313" key="2">
    <source>
        <dbReference type="Proteomes" id="UP000075840"/>
    </source>
</evidence>
<evidence type="ECO:0000313" key="1">
    <source>
        <dbReference type="EnsemblMetazoa" id="AARA014986-PA"/>
    </source>
</evidence>